<evidence type="ECO:0000313" key="2">
    <source>
        <dbReference type="Proteomes" id="UP000214646"/>
    </source>
</evidence>
<proteinExistence type="predicted"/>
<name>A0A225DTQ5_9BACT</name>
<protein>
    <submittedName>
        <fullName evidence="1">Uncharacterized protein</fullName>
    </submittedName>
</protein>
<dbReference type="Proteomes" id="UP000214646">
    <property type="component" value="Unassembled WGS sequence"/>
</dbReference>
<keyword evidence="2" id="KW-1185">Reference proteome</keyword>
<dbReference type="AlphaFoldDB" id="A0A225DTQ5"/>
<organism evidence="1 2">
    <name type="scientific">Fimbriiglobus ruber</name>
    <dbReference type="NCBI Taxonomy" id="1908690"/>
    <lineage>
        <taxon>Bacteria</taxon>
        <taxon>Pseudomonadati</taxon>
        <taxon>Planctomycetota</taxon>
        <taxon>Planctomycetia</taxon>
        <taxon>Gemmatales</taxon>
        <taxon>Gemmataceae</taxon>
        <taxon>Fimbriiglobus</taxon>
    </lineage>
</organism>
<gene>
    <name evidence="1" type="ORF">FRUB_04858</name>
</gene>
<sequence>MTINLSGDHEGPKARLSRSQRFRQLAIQFDEKPDEGIRQRLREDGWTWRVPDGAWTKQLGDRPAETHRRAQELFEGIANDIRHANGLAPVATPALGR</sequence>
<accession>A0A225DTQ5</accession>
<reference evidence="2" key="1">
    <citation type="submission" date="2017-06" db="EMBL/GenBank/DDBJ databases">
        <title>Genome analysis of Fimbriiglobus ruber SP5, the first member of the order Planctomycetales with confirmed chitinolytic capability.</title>
        <authorList>
            <person name="Ravin N.V."/>
            <person name="Rakitin A.L."/>
            <person name="Ivanova A.A."/>
            <person name="Beletsky A.V."/>
            <person name="Kulichevskaya I.S."/>
            <person name="Mardanov A.V."/>
            <person name="Dedysh S.N."/>
        </authorList>
    </citation>
    <scope>NUCLEOTIDE SEQUENCE [LARGE SCALE GENOMIC DNA]</scope>
    <source>
        <strain evidence="2">SP5</strain>
    </source>
</reference>
<evidence type="ECO:0000313" key="1">
    <source>
        <dbReference type="EMBL" id="OWK40966.1"/>
    </source>
</evidence>
<dbReference type="EMBL" id="NIDE01000007">
    <property type="protein sequence ID" value="OWK40966.1"/>
    <property type="molecule type" value="Genomic_DNA"/>
</dbReference>
<comment type="caution">
    <text evidence="1">The sequence shown here is derived from an EMBL/GenBank/DDBJ whole genome shotgun (WGS) entry which is preliminary data.</text>
</comment>